<keyword evidence="3" id="KW-1185">Reference proteome</keyword>
<dbReference type="EMBL" id="AHMO02000007">
    <property type="protein sequence ID" value="EQA46454.1"/>
    <property type="molecule type" value="Genomic_DNA"/>
</dbReference>
<dbReference type="Proteomes" id="UP000015454">
    <property type="component" value="Unassembled WGS sequence"/>
</dbReference>
<feature type="transmembrane region" description="Helical" evidence="1">
    <location>
        <begin position="109"/>
        <end position="131"/>
    </location>
</feature>
<feature type="transmembrane region" description="Helical" evidence="1">
    <location>
        <begin position="214"/>
        <end position="232"/>
    </location>
</feature>
<dbReference type="AlphaFoldDB" id="T0GHX6"/>
<reference evidence="2" key="1">
    <citation type="submission" date="2013-05" db="EMBL/GenBank/DDBJ databases">
        <authorList>
            <person name="Harkins D.M."/>
            <person name="Durkin A.S."/>
            <person name="Brinkac L.M."/>
            <person name="Haft D.H."/>
            <person name="Selengut J.D."/>
            <person name="Sanka R."/>
            <person name="DePew J."/>
            <person name="Purushe J."/>
            <person name="Hartskeerl R.A."/>
            <person name="Ahmed A."/>
            <person name="van der Linden H."/>
            <person name="Goris M.G.A."/>
            <person name="Vinetz J.M."/>
            <person name="Sutton G.G."/>
            <person name="Nierman W.C."/>
            <person name="Fouts D.E."/>
        </authorList>
    </citation>
    <scope>NUCLEOTIDE SEQUENCE [LARGE SCALE GENOMIC DNA]</scope>
    <source>
        <strain evidence="2">5399</strain>
    </source>
</reference>
<feature type="transmembrane region" description="Helical" evidence="1">
    <location>
        <begin position="137"/>
        <end position="159"/>
    </location>
</feature>
<comment type="caution">
    <text evidence="2">The sequence shown here is derived from an EMBL/GenBank/DDBJ whole genome shotgun (WGS) entry which is preliminary data.</text>
</comment>
<gene>
    <name evidence="2" type="ORF">LEP1GSC050_0193</name>
</gene>
<keyword evidence="1" id="KW-0472">Membrane</keyword>
<evidence type="ECO:0000313" key="3">
    <source>
        <dbReference type="Proteomes" id="UP000015454"/>
    </source>
</evidence>
<dbReference type="PANTHER" id="PTHR40400:SF1">
    <property type="entry name" value="SLR1512 PROTEIN"/>
    <property type="match status" value="1"/>
</dbReference>
<feature type="transmembrane region" description="Helical" evidence="1">
    <location>
        <begin position="277"/>
        <end position="295"/>
    </location>
</feature>
<keyword evidence="1" id="KW-0812">Transmembrane</keyword>
<feature type="transmembrane region" description="Helical" evidence="1">
    <location>
        <begin position="78"/>
        <end position="97"/>
    </location>
</feature>
<evidence type="ECO:0000256" key="1">
    <source>
        <dbReference type="SAM" id="Phobius"/>
    </source>
</evidence>
<dbReference type="STRING" id="1049789.LEP1GSC050_0193"/>
<name>T0GHX6_9LEPT</name>
<feature type="transmembrane region" description="Helical" evidence="1">
    <location>
        <begin position="180"/>
        <end position="202"/>
    </location>
</feature>
<dbReference type="PANTHER" id="PTHR40400">
    <property type="entry name" value="SLR1512 PROTEIN"/>
    <property type="match status" value="1"/>
</dbReference>
<organism evidence="2 3">
    <name type="scientific">Leptospira broomii serovar Hurstbridge str. 5399</name>
    <dbReference type="NCBI Taxonomy" id="1049789"/>
    <lineage>
        <taxon>Bacteria</taxon>
        <taxon>Pseudomonadati</taxon>
        <taxon>Spirochaetota</taxon>
        <taxon>Spirochaetia</taxon>
        <taxon>Leptospirales</taxon>
        <taxon>Leptospiraceae</taxon>
        <taxon>Leptospira</taxon>
    </lineage>
</organism>
<proteinExistence type="predicted"/>
<protein>
    <submittedName>
        <fullName evidence="2">PF05982 domain protein</fullName>
    </submittedName>
</protein>
<feature type="transmembrane region" description="Helical" evidence="1">
    <location>
        <begin position="244"/>
        <end position="271"/>
    </location>
</feature>
<sequence>MLYSAESPGDFMDIHAIAENVLNPPVLFFFLGMGAVLFKSDLTIPDQIGKFFSIYLMFAIGFKGGHELFKTPFTDEHLYVLLACGLMATVIPVYAYYILKIKLDPPNAAALAGSFGSISAVTFVTAGAFLHNIGQEYGGFIVAGMALMESPAIIVAVLLDRMNRSRKARTGEAAFSWKILLHEAFFGYSIYLLLGSLFVGYFTGESGWKKESPFSENLFQGILTLFLLDMGISAAKRFKEIRKVGLFLIVATLSIMAINVILGSILVKIIGMPIGDGLMFLILCASASYIAVPAAMKDSIPEANPSIYLTVALSVVFPINIIVGIPLYYYMLTIILRS</sequence>
<dbReference type="InterPro" id="IPR010293">
    <property type="entry name" value="Sbt_1"/>
</dbReference>
<feature type="transmembrane region" description="Helical" evidence="1">
    <location>
        <begin position="307"/>
        <end position="331"/>
    </location>
</feature>
<keyword evidence="1" id="KW-1133">Transmembrane helix</keyword>
<feature type="transmembrane region" description="Helical" evidence="1">
    <location>
        <begin position="50"/>
        <end position="66"/>
    </location>
</feature>
<accession>T0GHX6</accession>
<evidence type="ECO:0000313" key="2">
    <source>
        <dbReference type="EMBL" id="EQA46454.1"/>
    </source>
</evidence>
<feature type="transmembrane region" description="Helical" evidence="1">
    <location>
        <begin position="20"/>
        <end position="38"/>
    </location>
</feature>
<dbReference type="Pfam" id="PF05982">
    <property type="entry name" value="Sbt_1"/>
    <property type="match status" value="1"/>
</dbReference>